<dbReference type="InterPro" id="IPR036961">
    <property type="entry name" value="Kinesin_motor_dom_sf"/>
</dbReference>
<dbReference type="PRINTS" id="PR00380">
    <property type="entry name" value="KINESINHEAVY"/>
</dbReference>
<keyword evidence="1" id="KW-0493">Microtubule</keyword>
<feature type="domain" description="Kinesin motor" evidence="6">
    <location>
        <begin position="8"/>
        <end position="333"/>
    </location>
</feature>
<gene>
    <name evidence="7" type="ORF">Nepgr_029963</name>
</gene>
<evidence type="ECO:0000256" key="3">
    <source>
        <dbReference type="ARBA" id="ARBA00061615"/>
    </source>
</evidence>
<dbReference type="Proteomes" id="UP001279734">
    <property type="component" value="Unassembled WGS sequence"/>
</dbReference>
<dbReference type="Gene3D" id="3.40.850.10">
    <property type="entry name" value="Kinesin motor domain"/>
    <property type="match status" value="1"/>
</dbReference>
<dbReference type="GO" id="GO:0005875">
    <property type="term" value="C:microtubule associated complex"/>
    <property type="evidence" value="ECO:0007669"/>
    <property type="project" value="TreeGrafter"/>
</dbReference>
<dbReference type="InterPro" id="IPR027417">
    <property type="entry name" value="P-loop_NTPase"/>
</dbReference>
<dbReference type="PROSITE" id="PS50067">
    <property type="entry name" value="KINESIN_MOTOR_2"/>
    <property type="match status" value="1"/>
</dbReference>
<evidence type="ECO:0000256" key="5">
    <source>
        <dbReference type="SAM" id="MobiDB-lite"/>
    </source>
</evidence>
<evidence type="ECO:0000313" key="7">
    <source>
        <dbReference type="EMBL" id="GMH28120.1"/>
    </source>
</evidence>
<dbReference type="PANTHER" id="PTHR47969:SF9">
    <property type="entry name" value="KINESIN-LIKE PROTEIN"/>
    <property type="match status" value="1"/>
</dbReference>
<dbReference type="GO" id="GO:0003777">
    <property type="term" value="F:microtubule motor activity"/>
    <property type="evidence" value="ECO:0007669"/>
    <property type="project" value="InterPro"/>
</dbReference>
<dbReference type="Gene3D" id="1.10.150.280">
    <property type="entry name" value="AF1531-like domain"/>
    <property type="match status" value="1"/>
</dbReference>
<feature type="compositionally biased region" description="Polar residues" evidence="5">
    <location>
        <begin position="474"/>
        <end position="483"/>
    </location>
</feature>
<dbReference type="EMBL" id="BSYO01000034">
    <property type="protein sequence ID" value="GMH28120.1"/>
    <property type="molecule type" value="Genomic_DNA"/>
</dbReference>
<feature type="region of interest" description="Disordered" evidence="5">
    <location>
        <begin position="339"/>
        <end position="370"/>
    </location>
</feature>
<evidence type="ECO:0000259" key="6">
    <source>
        <dbReference type="PROSITE" id="PS50067"/>
    </source>
</evidence>
<dbReference type="PANTHER" id="PTHR47969">
    <property type="entry name" value="CHROMOSOME-ASSOCIATED KINESIN KIF4A-RELATED"/>
    <property type="match status" value="1"/>
</dbReference>
<evidence type="ECO:0000256" key="2">
    <source>
        <dbReference type="ARBA" id="ARBA00023175"/>
    </source>
</evidence>
<keyword evidence="4" id="KW-0067">ATP-binding</keyword>
<dbReference type="InterPro" id="IPR001752">
    <property type="entry name" value="Kinesin_motor_dom"/>
</dbReference>
<name>A0AAD3TEJ3_NEPGR</name>
<feature type="compositionally biased region" description="Polar residues" evidence="5">
    <location>
        <begin position="339"/>
        <end position="356"/>
    </location>
</feature>
<sequence length="628" mass="68944">MASNPPQKVRIVGKIRAFANQESGAVDSATKTWISVHRTDGNSSGRVKISFEEQSAGGKRCYEVDECYEQDAGNDLIFRTEIKPLISSLFEGRNATIFAYGSKGSGKTYTIQGSENDTGVAAMAMAEILSCAEEVGSSVSISLYEVYQEHVFDLLDSRSPEVSVFEDAQGKVRLKGLSKVNVKSMSEFMNLYCNGVNLRKALQKTANEQPRCSNKGLIIHVLLSRNESSGSSHWGKMNFVDLAGYENSRRKSIHDSSVIEINRTNKSLYAIQNVIYALKVGESHVPYRECKLTRMLQDCLGGTNRILMVTCMNPSFCEDTIKTLSLASRSCQAINRANANPTRRGKNSTTMMSSSKAGKPVTYSGSTKVQDKSLLHSSEKKYSGGVALTGMSQHGCGVGISIGNIRPLLEEANETKSSEQGNSISNVLSEALSSQTTVEQMSDTTQALQRSVNIPQAKRHVTATAVSFHESTTEKNNLSSDESGSPPLSARLREISNNLKSLYTSSQSKLKMTQENETSEPMTPILQRGLRANDKCDIANVVSPWEKFQVHSSGMKDSFVEEYLKFLNTASKEELKGLKGIGEKRATYILQLREESPEPFKNLDDLKDVGLSSKQIKGMMKKIAGDMF</sequence>
<dbReference type="InterPro" id="IPR027640">
    <property type="entry name" value="Kinesin-like_fam"/>
</dbReference>
<comment type="caution">
    <text evidence="7">The sequence shown here is derived from an EMBL/GenBank/DDBJ whole genome shotgun (WGS) entry which is preliminary data.</text>
</comment>
<protein>
    <recommendedName>
        <fullName evidence="6">Kinesin motor domain-containing protein</fullName>
    </recommendedName>
</protein>
<proteinExistence type="inferred from homology"/>
<feature type="binding site" evidence="4">
    <location>
        <begin position="101"/>
        <end position="108"/>
    </location>
    <ligand>
        <name>ATP</name>
        <dbReference type="ChEBI" id="CHEBI:30616"/>
    </ligand>
</feature>
<dbReference type="GO" id="GO:0005524">
    <property type="term" value="F:ATP binding"/>
    <property type="evidence" value="ECO:0007669"/>
    <property type="project" value="UniProtKB-UniRule"/>
</dbReference>
<keyword evidence="4" id="KW-0547">Nucleotide-binding</keyword>
<keyword evidence="2 4" id="KW-0505">Motor protein</keyword>
<organism evidence="7 8">
    <name type="scientific">Nepenthes gracilis</name>
    <name type="common">Slender pitcher plant</name>
    <dbReference type="NCBI Taxonomy" id="150966"/>
    <lineage>
        <taxon>Eukaryota</taxon>
        <taxon>Viridiplantae</taxon>
        <taxon>Streptophyta</taxon>
        <taxon>Embryophyta</taxon>
        <taxon>Tracheophyta</taxon>
        <taxon>Spermatophyta</taxon>
        <taxon>Magnoliopsida</taxon>
        <taxon>eudicotyledons</taxon>
        <taxon>Gunneridae</taxon>
        <taxon>Pentapetalae</taxon>
        <taxon>Caryophyllales</taxon>
        <taxon>Nepenthaceae</taxon>
        <taxon>Nepenthes</taxon>
    </lineage>
</organism>
<dbReference type="GO" id="GO:0007018">
    <property type="term" value="P:microtubule-based movement"/>
    <property type="evidence" value="ECO:0007669"/>
    <property type="project" value="InterPro"/>
</dbReference>
<reference evidence="7" key="1">
    <citation type="submission" date="2023-05" db="EMBL/GenBank/DDBJ databases">
        <title>Nepenthes gracilis genome sequencing.</title>
        <authorList>
            <person name="Fukushima K."/>
        </authorList>
    </citation>
    <scope>NUCLEOTIDE SEQUENCE</scope>
    <source>
        <strain evidence="7">SING2019-196</strain>
    </source>
</reference>
<dbReference type="AlphaFoldDB" id="A0AAD3TEJ3"/>
<dbReference type="FunFam" id="1.10.150.280:FF:000003">
    <property type="entry name" value="Kinesin-like protein KIN-10C"/>
    <property type="match status" value="1"/>
</dbReference>
<feature type="region of interest" description="Disordered" evidence="5">
    <location>
        <begin position="469"/>
        <end position="489"/>
    </location>
</feature>
<dbReference type="GO" id="GO:0007052">
    <property type="term" value="P:mitotic spindle organization"/>
    <property type="evidence" value="ECO:0007669"/>
    <property type="project" value="TreeGrafter"/>
</dbReference>
<dbReference type="GO" id="GO:0005874">
    <property type="term" value="C:microtubule"/>
    <property type="evidence" value="ECO:0007669"/>
    <property type="project" value="UniProtKB-KW"/>
</dbReference>
<dbReference type="Pfam" id="PF00225">
    <property type="entry name" value="Kinesin"/>
    <property type="match status" value="1"/>
</dbReference>
<accession>A0AAD3TEJ3</accession>
<dbReference type="GO" id="GO:0051231">
    <property type="term" value="P:spindle elongation"/>
    <property type="evidence" value="ECO:0007669"/>
    <property type="project" value="TreeGrafter"/>
</dbReference>
<comment type="similarity">
    <text evidence="3">Belongs to the TRAFAC class myosin-kinesin ATPase superfamily. Kinesin family. KIN-10 subfamily.</text>
</comment>
<dbReference type="SUPFAM" id="SSF52540">
    <property type="entry name" value="P-loop containing nucleoside triphosphate hydrolases"/>
    <property type="match status" value="1"/>
</dbReference>
<dbReference type="SMART" id="SM00129">
    <property type="entry name" value="KISc"/>
    <property type="match status" value="1"/>
</dbReference>
<dbReference type="SUPFAM" id="SSF47781">
    <property type="entry name" value="RuvA domain 2-like"/>
    <property type="match status" value="1"/>
</dbReference>
<dbReference type="InterPro" id="IPR010994">
    <property type="entry name" value="RuvA_2-like"/>
</dbReference>
<evidence type="ECO:0000313" key="8">
    <source>
        <dbReference type="Proteomes" id="UP001279734"/>
    </source>
</evidence>
<keyword evidence="8" id="KW-1185">Reference proteome</keyword>
<evidence type="ECO:0000256" key="1">
    <source>
        <dbReference type="ARBA" id="ARBA00022701"/>
    </source>
</evidence>
<evidence type="ECO:0000256" key="4">
    <source>
        <dbReference type="PROSITE-ProRule" id="PRU00283"/>
    </source>
</evidence>
<dbReference type="Pfam" id="PF12836">
    <property type="entry name" value="HHH_3"/>
    <property type="match status" value="1"/>
</dbReference>
<dbReference type="GO" id="GO:0008017">
    <property type="term" value="F:microtubule binding"/>
    <property type="evidence" value="ECO:0007669"/>
    <property type="project" value="InterPro"/>
</dbReference>